<sequence>MSDDVTTETTDADAATDTSAATEEAEAHRRRTIIRLLVGFGIGIPVLIELATFAGLIEQSLLGGDDGDGDENGSDSEAADGSADGGSGTAAPGETGVGVGDELLPETSQRETLTVASFRAGDDRWVLTLAAEVENTGSEPYTVQFASLRSREGRRVEGAHQPVTVPSGETGQVTGTWQLQPGTRPDRVVVRTAVGDADATDHEVDLGRIPLEGTRP</sequence>
<feature type="transmembrane region" description="Helical" evidence="2">
    <location>
        <begin position="36"/>
        <end position="57"/>
    </location>
</feature>
<evidence type="ECO:0000313" key="4">
    <source>
        <dbReference type="Proteomes" id="UP000236584"/>
    </source>
</evidence>
<dbReference type="KEGG" id="srub:C2R22_05180"/>
<dbReference type="AlphaFoldDB" id="A0A2I8VGR1"/>
<keyword evidence="2" id="KW-0472">Membrane</keyword>
<dbReference type="EMBL" id="CP026309">
    <property type="protein sequence ID" value="AUV81127.1"/>
    <property type="molecule type" value="Genomic_DNA"/>
</dbReference>
<feature type="compositionally biased region" description="Low complexity" evidence="1">
    <location>
        <begin position="7"/>
        <end position="22"/>
    </location>
</feature>
<reference evidence="3 4" key="1">
    <citation type="submission" date="2018-01" db="EMBL/GenBank/DDBJ databases">
        <title>Complete genome sequence of Salinigranum rubrum GX10T, an extremely halophilic archaeon isolated from a marine solar saltern.</title>
        <authorList>
            <person name="Han S."/>
        </authorList>
    </citation>
    <scope>NUCLEOTIDE SEQUENCE [LARGE SCALE GENOMIC DNA]</scope>
    <source>
        <strain evidence="3 4">GX10</strain>
    </source>
</reference>
<keyword evidence="2" id="KW-0812">Transmembrane</keyword>
<protein>
    <submittedName>
        <fullName evidence="3">Uncharacterized protein</fullName>
    </submittedName>
</protein>
<keyword evidence="4" id="KW-1185">Reference proteome</keyword>
<dbReference type="RefSeq" id="WP_103424815.1">
    <property type="nucleotide sequence ID" value="NZ_CP026309.1"/>
</dbReference>
<evidence type="ECO:0000256" key="1">
    <source>
        <dbReference type="SAM" id="MobiDB-lite"/>
    </source>
</evidence>
<proteinExistence type="predicted"/>
<feature type="region of interest" description="Disordered" evidence="1">
    <location>
        <begin position="194"/>
        <end position="216"/>
    </location>
</feature>
<evidence type="ECO:0000313" key="3">
    <source>
        <dbReference type="EMBL" id="AUV81127.1"/>
    </source>
</evidence>
<dbReference type="GeneID" id="35591460"/>
<feature type="region of interest" description="Disordered" evidence="1">
    <location>
        <begin position="1"/>
        <end position="26"/>
    </location>
</feature>
<accession>A0A2I8VGR1</accession>
<name>A0A2I8VGR1_9EURY</name>
<dbReference type="OrthoDB" id="304988at2157"/>
<gene>
    <name evidence="3" type="ORF">C2R22_05180</name>
</gene>
<feature type="compositionally biased region" description="Acidic residues" evidence="1">
    <location>
        <begin position="65"/>
        <end position="78"/>
    </location>
</feature>
<keyword evidence="2" id="KW-1133">Transmembrane helix</keyword>
<dbReference type="Proteomes" id="UP000236584">
    <property type="component" value="Chromosome"/>
</dbReference>
<feature type="region of interest" description="Disordered" evidence="1">
    <location>
        <begin position="64"/>
        <end position="108"/>
    </location>
</feature>
<evidence type="ECO:0000256" key="2">
    <source>
        <dbReference type="SAM" id="Phobius"/>
    </source>
</evidence>
<organism evidence="3 4">
    <name type="scientific">Salinigranum rubrum</name>
    <dbReference type="NCBI Taxonomy" id="755307"/>
    <lineage>
        <taxon>Archaea</taxon>
        <taxon>Methanobacteriati</taxon>
        <taxon>Methanobacteriota</taxon>
        <taxon>Stenosarchaea group</taxon>
        <taxon>Halobacteria</taxon>
        <taxon>Halobacteriales</taxon>
        <taxon>Haloferacaceae</taxon>
        <taxon>Salinigranum</taxon>
    </lineage>
</organism>